<sequence length="690" mass="77038">MRTNVICSNLYNIWKTIIINLLNVYVIYRLLRCYMKMKDFVLSQRYGSEWNIYLWNLLLWSLILSILIQIVLLYSLLVKTGHLANDGGKLTSNNDFSSNMLEPTKLHPCKLFSRRNSQSFPHISLKSGLYSGFLYLSCSYLLLLPRAWITGEMIKNEAKSPVYLWHTDLDFLLPARPLLSILNQHAVLPIALNVDHNLAATSLFALQPPALGGLGQLPQTQAQMEAANRLRWQPELNLLRSTVDGAHAKTEILTEPTSVEFVNFLLAGMIFTAWLTAWVGFSSQQALLFRWQTHTCATDASFNNSAMLMENTIVRSHNDPAEMHQNRCLSTKNTTSLQKPDSFKVTLTADSHLCGLFPVSKLKRNGCFTPKQTMENKADLSNFEEPSQNSTFGSHADVIQHRRDIVCPLLTGTQSKNTTVDLSKCVSSIEGQLSEKSNITKSSAHIDTSLGLPYAQKYGCFGNSPGLDSTPSEFSQANASTNELKSFTDNAGLQFLVYTVDEVSLPPHHFYNGKTPNRDPKLLTGLEGHNGEKLDINFQHFNHGYSVSSDKVYTQPPINHARQYTTDSSGSSDSACNLNETHIGLSPLQSYQIQLAPLDTNYQTTEGQDSLGCRSPLIKSSVPCSTVSYVCVHDGQSYKADCHFSGNFEQFNHGTHGDSRFWKIGSRQSKQLSESISSNRAFENNLCSQV</sequence>
<dbReference type="AlphaFoldDB" id="A0A8S9YMD6"/>
<keyword evidence="1" id="KW-0472">Membrane</keyword>
<evidence type="ECO:0000256" key="1">
    <source>
        <dbReference type="SAM" id="Phobius"/>
    </source>
</evidence>
<evidence type="ECO:0000313" key="2">
    <source>
        <dbReference type="EMBL" id="KAF7255852.1"/>
    </source>
</evidence>
<comment type="caution">
    <text evidence="2">The sequence shown here is derived from an EMBL/GenBank/DDBJ whole genome shotgun (WGS) entry which is preliminary data.</text>
</comment>
<proteinExistence type="predicted"/>
<organism evidence="2 3">
    <name type="scientific">Paragonimus skrjabini miyazakii</name>
    <dbReference type="NCBI Taxonomy" id="59628"/>
    <lineage>
        <taxon>Eukaryota</taxon>
        <taxon>Metazoa</taxon>
        <taxon>Spiralia</taxon>
        <taxon>Lophotrochozoa</taxon>
        <taxon>Platyhelminthes</taxon>
        <taxon>Trematoda</taxon>
        <taxon>Digenea</taxon>
        <taxon>Plagiorchiida</taxon>
        <taxon>Troglotremata</taxon>
        <taxon>Troglotrematidae</taxon>
        <taxon>Paragonimus</taxon>
    </lineage>
</organism>
<evidence type="ECO:0000313" key="3">
    <source>
        <dbReference type="Proteomes" id="UP000822476"/>
    </source>
</evidence>
<gene>
    <name evidence="2" type="ORF">EG68_07102</name>
</gene>
<keyword evidence="1" id="KW-0812">Transmembrane</keyword>
<feature type="transmembrane region" description="Helical" evidence="1">
    <location>
        <begin position="129"/>
        <end position="149"/>
    </location>
</feature>
<dbReference type="Proteomes" id="UP000822476">
    <property type="component" value="Unassembled WGS sequence"/>
</dbReference>
<dbReference type="EMBL" id="JTDE01003613">
    <property type="protein sequence ID" value="KAF7255852.1"/>
    <property type="molecule type" value="Genomic_DNA"/>
</dbReference>
<keyword evidence="3" id="KW-1185">Reference proteome</keyword>
<name>A0A8S9YMD6_9TREM</name>
<feature type="transmembrane region" description="Helical" evidence="1">
    <location>
        <begin position="12"/>
        <end position="31"/>
    </location>
</feature>
<accession>A0A8S9YMD6</accession>
<reference evidence="2" key="1">
    <citation type="submission" date="2019-07" db="EMBL/GenBank/DDBJ databases">
        <title>Annotation for the trematode Paragonimus miyazaki's.</title>
        <authorList>
            <person name="Choi Y.-J."/>
        </authorList>
    </citation>
    <scope>NUCLEOTIDE SEQUENCE</scope>
    <source>
        <strain evidence="2">Japan</strain>
    </source>
</reference>
<protein>
    <submittedName>
        <fullName evidence="2">Uncharacterized protein</fullName>
    </submittedName>
</protein>
<keyword evidence="1" id="KW-1133">Transmembrane helix</keyword>
<feature type="transmembrane region" description="Helical" evidence="1">
    <location>
        <begin position="261"/>
        <end position="281"/>
    </location>
</feature>
<feature type="transmembrane region" description="Helical" evidence="1">
    <location>
        <begin position="52"/>
        <end position="77"/>
    </location>
</feature>
<dbReference type="OrthoDB" id="6248473at2759"/>